<comment type="caution">
    <text evidence="1">The sequence shown here is derived from an EMBL/GenBank/DDBJ whole genome shotgun (WGS) entry which is preliminary data.</text>
</comment>
<protein>
    <submittedName>
        <fullName evidence="1">Uncharacterized protein</fullName>
    </submittedName>
</protein>
<reference evidence="1 2" key="1">
    <citation type="submission" date="2014-05" db="EMBL/GenBank/DDBJ databases">
        <title>Complete genome sequence of the Streptomyces mutabilis TRM45540.</title>
        <authorList>
            <person name="Luo X."/>
            <person name="Zhang L."/>
        </authorList>
    </citation>
    <scope>NUCLEOTIDE SEQUENCE [LARGE SCALE GENOMIC DNA]</scope>
    <source>
        <strain evidence="1 2">TRM45540</strain>
    </source>
</reference>
<dbReference type="RefSeq" id="WP_043372739.1">
    <property type="nucleotide sequence ID" value="NZ_KN039946.1"/>
</dbReference>
<evidence type="ECO:0000313" key="1">
    <source>
        <dbReference type="EMBL" id="KFG75414.1"/>
    </source>
</evidence>
<sequence length="110" mass="11964">MGTVLAGLHTLRVLAGEDGKLDAARDDAAKRPLTVFGDRMVKAYRHLGKAKRRGPAHADAAAEVFRALADFHPAAETPPATLGEAQQTEFLRGYGTQKLEYELAHRKLLT</sequence>
<organism evidence="1 2">
    <name type="scientific">Streptomyces mutabilis</name>
    <dbReference type="NCBI Taxonomy" id="67332"/>
    <lineage>
        <taxon>Bacteria</taxon>
        <taxon>Bacillati</taxon>
        <taxon>Actinomycetota</taxon>
        <taxon>Actinomycetes</taxon>
        <taxon>Kitasatosporales</taxon>
        <taxon>Streptomycetaceae</taxon>
        <taxon>Streptomyces</taxon>
    </lineage>
</organism>
<keyword evidence="2" id="KW-1185">Reference proteome</keyword>
<proteinExistence type="predicted"/>
<dbReference type="EMBL" id="JNFQ01000001">
    <property type="protein sequence ID" value="KFG75414.1"/>
    <property type="molecule type" value="Genomic_DNA"/>
</dbReference>
<evidence type="ECO:0000313" key="2">
    <source>
        <dbReference type="Proteomes" id="UP000029095"/>
    </source>
</evidence>
<name>A0A086N2P6_9ACTN</name>
<dbReference type="Proteomes" id="UP000029095">
    <property type="component" value="Unassembled WGS sequence"/>
</dbReference>
<accession>A0A086N2P6</accession>
<dbReference type="HOGENOM" id="CLU_2169667_0_0_11"/>
<gene>
    <name evidence="1" type="ORF">FM21_04530</name>
</gene>
<dbReference type="AlphaFoldDB" id="A0A086N2P6"/>